<evidence type="ECO:0000313" key="5">
    <source>
        <dbReference type="Proteomes" id="UP000051330"/>
    </source>
</evidence>
<organism evidence="4 5">
    <name type="scientific">Schleiferilactobacillus perolens DSM 12744</name>
    <dbReference type="NCBI Taxonomy" id="1423792"/>
    <lineage>
        <taxon>Bacteria</taxon>
        <taxon>Bacillati</taxon>
        <taxon>Bacillota</taxon>
        <taxon>Bacilli</taxon>
        <taxon>Lactobacillales</taxon>
        <taxon>Lactobacillaceae</taxon>
        <taxon>Schleiferilactobacillus</taxon>
    </lineage>
</organism>
<dbReference type="STRING" id="1423792.FD09_GL002170"/>
<dbReference type="InterPro" id="IPR021759">
    <property type="entry name" value="WxLIP_HBD"/>
</dbReference>
<evidence type="ECO:0000259" key="3">
    <source>
        <dbReference type="Pfam" id="PF11797"/>
    </source>
</evidence>
<evidence type="ECO:0000259" key="2">
    <source>
        <dbReference type="Pfam" id="PF06030"/>
    </source>
</evidence>
<dbReference type="Proteomes" id="UP000051330">
    <property type="component" value="Unassembled WGS sequence"/>
</dbReference>
<dbReference type="PATRIC" id="fig|1423792.3.peg.2212"/>
<dbReference type="AlphaFoldDB" id="A0A0R1MYY6"/>
<feature type="transmembrane region" description="Helical" evidence="1">
    <location>
        <begin position="292"/>
        <end position="314"/>
    </location>
</feature>
<dbReference type="Pfam" id="PF06030">
    <property type="entry name" value="WxLIP_PGBD"/>
    <property type="match status" value="1"/>
</dbReference>
<dbReference type="Pfam" id="PF11797">
    <property type="entry name" value="WxLIP_HBD"/>
    <property type="match status" value="1"/>
</dbReference>
<feature type="domain" description="WxL Interacting Protein host binding" evidence="3">
    <location>
        <begin position="148"/>
        <end position="280"/>
    </location>
</feature>
<protein>
    <submittedName>
        <fullName evidence="4">Cell surface protein</fullName>
    </submittedName>
</protein>
<proteinExistence type="predicted"/>
<keyword evidence="1" id="KW-0812">Transmembrane</keyword>
<dbReference type="InterPro" id="IPR010317">
    <property type="entry name" value="WxLIP_PGBD"/>
</dbReference>
<comment type="caution">
    <text evidence="4">The sequence shown here is derived from an EMBL/GenBank/DDBJ whole genome shotgun (WGS) entry which is preliminary data.</text>
</comment>
<keyword evidence="1" id="KW-1133">Transmembrane helix</keyword>
<evidence type="ECO:0000313" key="4">
    <source>
        <dbReference type="EMBL" id="KRL13342.1"/>
    </source>
</evidence>
<reference evidence="4 5" key="1">
    <citation type="journal article" date="2015" name="Genome Announc.">
        <title>Expanding the biotechnology potential of lactobacilli through comparative genomics of 213 strains and associated genera.</title>
        <authorList>
            <person name="Sun Z."/>
            <person name="Harris H.M."/>
            <person name="McCann A."/>
            <person name="Guo C."/>
            <person name="Argimon S."/>
            <person name="Zhang W."/>
            <person name="Yang X."/>
            <person name="Jeffery I.B."/>
            <person name="Cooney J.C."/>
            <person name="Kagawa T.F."/>
            <person name="Liu W."/>
            <person name="Song Y."/>
            <person name="Salvetti E."/>
            <person name="Wrobel A."/>
            <person name="Rasinkangas P."/>
            <person name="Parkhill J."/>
            <person name="Rea M.C."/>
            <person name="O'Sullivan O."/>
            <person name="Ritari J."/>
            <person name="Douillard F.P."/>
            <person name="Paul Ross R."/>
            <person name="Yang R."/>
            <person name="Briner A.E."/>
            <person name="Felis G.E."/>
            <person name="de Vos W.M."/>
            <person name="Barrangou R."/>
            <person name="Klaenhammer T.R."/>
            <person name="Caufield P.W."/>
            <person name="Cui Y."/>
            <person name="Zhang H."/>
            <person name="O'Toole P.W."/>
        </authorList>
    </citation>
    <scope>NUCLEOTIDE SEQUENCE [LARGE SCALE GENOMIC DNA]</scope>
    <source>
        <strain evidence="4 5">DSM 12744</strain>
    </source>
</reference>
<keyword evidence="5" id="KW-1185">Reference proteome</keyword>
<feature type="domain" description="WxL Interacting Protein peptidoglycan binding" evidence="2">
    <location>
        <begin position="20"/>
        <end position="138"/>
    </location>
</feature>
<keyword evidence="1" id="KW-0472">Membrane</keyword>
<dbReference type="EMBL" id="AZEC01000004">
    <property type="protein sequence ID" value="KRL13342.1"/>
    <property type="molecule type" value="Genomic_DNA"/>
</dbReference>
<accession>A0A0R1MYY6</accession>
<name>A0A0R1MYY6_9LACO</name>
<evidence type="ECO:0000256" key="1">
    <source>
        <dbReference type="SAM" id="Phobius"/>
    </source>
</evidence>
<sequence>MAFLGLGTPIVHGASSQKSYAINVILPSTQMNAQLQYWQLKLPPKTEQTLQTQVINTGKEKITVRVQANNATTSTNAVVIYSSTQKDIYPRAAVSFASLIQGPRTQSVTLDPKQSKIVTFKLRTPSKDYDGVILGGIYTVATVSPADAQIRTEVAYKKSVVLQGKDMNVKPTVKFGQVQPVVQAGKLALALPATNNKAMYADGVTTDLTVTNRTTGKKVFHSAGVDLKFAPNSQWQWTFPIKNLPGGDYHLRLVTAGRILKRQVVNQDFSITGAQTSQMNAYNTSHQDQMKLVWIVIGILVVVLLVATWVYLYYRSRNRAIKRRTK</sequence>
<gene>
    <name evidence="4" type="ORF">FD09_GL002170</name>
</gene>